<keyword evidence="1" id="KW-0805">Transcription regulation</keyword>
<keyword evidence="2" id="KW-0238">DNA-binding</keyword>
<protein>
    <submittedName>
        <fullName evidence="5">Metalloregulator ArsR/SmtB family transcription factor</fullName>
    </submittedName>
</protein>
<comment type="caution">
    <text evidence="5">The sequence shown here is derived from an EMBL/GenBank/DDBJ whole genome shotgun (WGS) entry which is preliminary data.</text>
</comment>
<dbReference type="GO" id="GO:0003677">
    <property type="term" value="F:DNA binding"/>
    <property type="evidence" value="ECO:0007669"/>
    <property type="project" value="UniProtKB-KW"/>
</dbReference>
<accession>A0AAW6T477</accession>
<dbReference type="GO" id="GO:0003700">
    <property type="term" value="F:DNA-binding transcription factor activity"/>
    <property type="evidence" value="ECO:0007669"/>
    <property type="project" value="InterPro"/>
</dbReference>
<name>A0AAW6T477_9BACI</name>
<gene>
    <name evidence="5" type="ORF">P5X88_25855</name>
</gene>
<dbReference type="RefSeq" id="WP_280619049.1">
    <property type="nucleotide sequence ID" value="NZ_JAROYP010000029.1"/>
</dbReference>
<evidence type="ECO:0000259" key="4">
    <source>
        <dbReference type="PROSITE" id="PS50987"/>
    </source>
</evidence>
<dbReference type="InterPro" id="IPR036388">
    <property type="entry name" value="WH-like_DNA-bd_sf"/>
</dbReference>
<dbReference type="InterPro" id="IPR001845">
    <property type="entry name" value="HTH_ArsR_DNA-bd_dom"/>
</dbReference>
<dbReference type="Pfam" id="PF01022">
    <property type="entry name" value="HTH_5"/>
    <property type="match status" value="1"/>
</dbReference>
<dbReference type="EMBL" id="JAROYP010000029">
    <property type="protein sequence ID" value="MDH5164363.1"/>
    <property type="molecule type" value="Genomic_DNA"/>
</dbReference>
<dbReference type="NCBIfam" id="NF033788">
    <property type="entry name" value="HTH_metalloreg"/>
    <property type="match status" value="1"/>
</dbReference>
<dbReference type="SUPFAM" id="SSF46785">
    <property type="entry name" value="Winged helix' DNA-binding domain"/>
    <property type="match status" value="1"/>
</dbReference>
<reference evidence="5" key="1">
    <citation type="submission" date="2023-03" db="EMBL/GenBank/DDBJ databases">
        <title>Bacterial isolates from washroom surfaces on a university campus.</title>
        <authorList>
            <person name="Holman D.B."/>
            <person name="Gzyl K.E."/>
            <person name="Taheri A.E."/>
        </authorList>
    </citation>
    <scope>NUCLEOTIDE SEQUENCE</scope>
    <source>
        <strain evidence="5">RD03</strain>
    </source>
</reference>
<dbReference type="PANTHER" id="PTHR33154:SF33">
    <property type="entry name" value="TRANSCRIPTIONAL REPRESSOR SDPR"/>
    <property type="match status" value="1"/>
</dbReference>
<evidence type="ECO:0000256" key="1">
    <source>
        <dbReference type="ARBA" id="ARBA00023015"/>
    </source>
</evidence>
<dbReference type="SMART" id="SM00418">
    <property type="entry name" value="HTH_ARSR"/>
    <property type="match status" value="1"/>
</dbReference>
<dbReference type="Gene3D" id="1.10.10.10">
    <property type="entry name" value="Winged helix-like DNA-binding domain superfamily/Winged helix DNA-binding domain"/>
    <property type="match status" value="1"/>
</dbReference>
<dbReference type="Proteomes" id="UP001159179">
    <property type="component" value="Unassembled WGS sequence"/>
</dbReference>
<evidence type="ECO:0000256" key="2">
    <source>
        <dbReference type="ARBA" id="ARBA00023125"/>
    </source>
</evidence>
<keyword evidence="3" id="KW-0804">Transcription</keyword>
<feature type="domain" description="HTH arsR-type" evidence="4">
    <location>
        <begin position="252"/>
        <end position="344"/>
    </location>
</feature>
<dbReference type="CDD" id="cd00090">
    <property type="entry name" value="HTH_ARSR"/>
    <property type="match status" value="1"/>
</dbReference>
<dbReference type="InterPro" id="IPR036390">
    <property type="entry name" value="WH_DNA-bd_sf"/>
</dbReference>
<dbReference type="PANTHER" id="PTHR33154">
    <property type="entry name" value="TRANSCRIPTIONAL REGULATOR, ARSR FAMILY"/>
    <property type="match status" value="1"/>
</dbReference>
<proteinExistence type="predicted"/>
<evidence type="ECO:0000313" key="5">
    <source>
        <dbReference type="EMBL" id="MDH5164363.1"/>
    </source>
</evidence>
<organism evidence="5 6">
    <name type="scientific">Heyndrickxia oleronia</name>
    <dbReference type="NCBI Taxonomy" id="38875"/>
    <lineage>
        <taxon>Bacteria</taxon>
        <taxon>Bacillati</taxon>
        <taxon>Bacillota</taxon>
        <taxon>Bacilli</taxon>
        <taxon>Bacillales</taxon>
        <taxon>Bacillaceae</taxon>
        <taxon>Heyndrickxia</taxon>
    </lineage>
</organism>
<dbReference type="InterPro" id="IPR051081">
    <property type="entry name" value="HTH_MetalResp_TranReg"/>
</dbReference>
<dbReference type="PROSITE" id="PS50987">
    <property type="entry name" value="HTH_ARSR_2"/>
    <property type="match status" value="1"/>
</dbReference>
<sequence>MVELGGNILIIQSPVFEQLSSMFVIQDYANKEPKRELNGELQKWVDEKVRSIPQILKDELEVFFSQETFIGLSMIRYAFETNCYQSIEKFIQQVESDSAHHIFEHFLETGFTPTEVSDIHDFTEVRLFIKNTSIPESEKWKLTYLYVDIENTKNRFISLMKQFYEFYFKTDLPYFLKKQQENIDYLKGKQIFSTREKVGEAFPVIPSYVIENKAMKLILSPSYFYDTSSLSSDSEQSFIYHYGINEYDSNTQNKMSQDDVLDAIKIVADEKRIRIIMLLNKAPRYGYELAQTLSLSNSTISHHLSTLHSIGIVYSMRIENKVYYQLNKDKLKELMETLTKSLLE</sequence>
<dbReference type="InterPro" id="IPR011991">
    <property type="entry name" value="ArsR-like_HTH"/>
</dbReference>
<evidence type="ECO:0000256" key="3">
    <source>
        <dbReference type="ARBA" id="ARBA00023163"/>
    </source>
</evidence>
<evidence type="ECO:0000313" key="6">
    <source>
        <dbReference type="Proteomes" id="UP001159179"/>
    </source>
</evidence>
<dbReference type="AlphaFoldDB" id="A0AAW6T477"/>
<dbReference type="PRINTS" id="PR00778">
    <property type="entry name" value="HTHARSR"/>
</dbReference>